<dbReference type="Pfam" id="PF03712">
    <property type="entry name" value="Cu2_monoox_C"/>
    <property type="match status" value="1"/>
</dbReference>
<evidence type="ECO:0000256" key="3">
    <source>
        <dbReference type="ARBA" id="ARBA00010676"/>
    </source>
</evidence>
<feature type="domain" description="DOMON" evidence="12">
    <location>
        <begin position="36"/>
        <end position="151"/>
    </location>
</feature>
<dbReference type="InterPro" id="IPR028460">
    <property type="entry name" value="Tbh/DBH"/>
</dbReference>
<keyword evidence="9" id="KW-1015">Disulfide bond</keyword>
<keyword evidence="6" id="KW-0186">Copper</keyword>
<feature type="signal peptide" evidence="11">
    <location>
        <begin position="1"/>
        <end position="20"/>
    </location>
</feature>
<keyword evidence="5" id="KW-0560">Oxidoreductase</keyword>
<keyword evidence="10" id="KW-0325">Glycoprotein</keyword>
<dbReference type="GO" id="GO:0042420">
    <property type="term" value="P:dopamine catabolic process"/>
    <property type="evidence" value="ECO:0007669"/>
    <property type="project" value="TreeGrafter"/>
</dbReference>
<dbReference type="PROSITE" id="PS50836">
    <property type="entry name" value="DOMON"/>
    <property type="match status" value="1"/>
</dbReference>
<dbReference type="GO" id="GO:0005615">
    <property type="term" value="C:extracellular space"/>
    <property type="evidence" value="ECO:0007669"/>
    <property type="project" value="TreeGrafter"/>
</dbReference>
<dbReference type="Pfam" id="PF01082">
    <property type="entry name" value="Cu2_monooxygen"/>
    <property type="match status" value="1"/>
</dbReference>
<evidence type="ECO:0000313" key="13">
    <source>
        <dbReference type="Ensembl" id="ENSDCDP00010055608.1"/>
    </source>
</evidence>
<dbReference type="SMART" id="SM00664">
    <property type="entry name" value="DoH"/>
    <property type="match status" value="1"/>
</dbReference>
<dbReference type="GO" id="GO:0030667">
    <property type="term" value="C:secretory granule membrane"/>
    <property type="evidence" value="ECO:0007669"/>
    <property type="project" value="TreeGrafter"/>
</dbReference>
<dbReference type="InterPro" id="IPR045266">
    <property type="entry name" value="DOH_DOMON"/>
</dbReference>
<keyword evidence="7" id="KW-0503">Monooxygenase</keyword>
<dbReference type="PANTHER" id="PTHR10157:SF41">
    <property type="entry name" value="DBH-LIKE MONOOXYGENASE PROTEIN 2 HOMOLOG"/>
    <property type="match status" value="1"/>
</dbReference>
<dbReference type="GO" id="GO:0042421">
    <property type="term" value="P:norepinephrine biosynthetic process"/>
    <property type="evidence" value="ECO:0007669"/>
    <property type="project" value="TreeGrafter"/>
</dbReference>
<protein>
    <recommendedName>
        <fullName evidence="12">DOMON domain-containing protein</fullName>
    </recommendedName>
</protein>
<evidence type="ECO:0000259" key="12">
    <source>
        <dbReference type="PROSITE" id="PS50836"/>
    </source>
</evidence>
<comment type="subcellular location">
    <subcellularLocation>
        <location evidence="2">Membrane</location>
        <topology evidence="2">Single-pass type I membrane protein</topology>
    </subcellularLocation>
</comment>
<dbReference type="GeneTree" id="ENSGT00530000063085"/>
<evidence type="ECO:0000256" key="8">
    <source>
        <dbReference type="ARBA" id="ARBA00023136"/>
    </source>
</evidence>
<reference evidence="13" key="2">
    <citation type="submission" date="2025-08" db="UniProtKB">
        <authorList>
            <consortium name="Ensembl"/>
        </authorList>
    </citation>
    <scope>IDENTIFICATION</scope>
</reference>
<evidence type="ECO:0000256" key="10">
    <source>
        <dbReference type="ARBA" id="ARBA00023180"/>
    </source>
</evidence>
<dbReference type="GeneID" id="114793503"/>
<dbReference type="InterPro" id="IPR005018">
    <property type="entry name" value="DOMON_domain"/>
</dbReference>
<keyword evidence="4 11" id="KW-0732">Signal</keyword>
<dbReference type="SUPFAM" id="SSF49344">
    <property type="entry name" value="CBD9-like"/>
    <property type="match status" value="1"/>
</dbReference>
<comment type="cofactor">
    <cofactor evidence="1">
        <name>Cu(2+)</name>
        <dbReference type="ChEBI" id="CHEBI:29036"/>
    </cofactor>
</comment>
<dbReference type="InterPro" id="IPR014784">
    <property type="entry name" value="Cu2_ascorb_mOase-like_C"/>
</dbReference>
<dbReference type="Gene3D" id="2.60.120.230">
    <property type="match status" value="1"/>
</dbReference>
<dbReference type="Ensembl" id="ENSDCDT00010066209.1">
    <property type="protein sequence ID" value="ENSDCDP00010055608.1"/>
    <property type="gene ID" value="ENSDCDG00010031857.1"/>
</dbReference>
<evidence type="ECO:0000256" key="4">
    <source>
        <dbReference type="ARBA" id="ARBA00022729"/>
    </source>
</evidence>
<evidence type="ECO:0000256" key="6">
    <source>
        <dbReference type="ARBA" id="ARBA00023008"/>
    </source>
</evidence>
<dbReference type="Pfam" id="PF03351">
    <property type="entry name" value="DOMON"/>
    <property type="match status" value="1"/>
</dbReference>
<proteinExistence type="inferred from homology"/>
<dbReference type="CDD" id="cd09631">
    <property type="entry name" value="DOMON_DOH"/>
    <property type="match status" value="1"/>
</dbReference>
<dbReference type="PANTHER" id="PTHR10157">
    <property type="entry name" value="DOPAMINE BETA HYDROXYLASE RELATED"/>
    <property type="match status" value="1"/>
</dbReference>
<dbReference type="GO" id="GO:0005507">
    <property type="term" value="F:copper ion binding"/>
    <property type="evidence" value="ECO:0007669"/>
    <property type="project" value="InterPro"/>
</dbReference>
<keyword evidence="8" id="KW-0472">Membrane</keyword>
<evidence type="ECO:0000256" key="11">
    <source>
        <dbReference type="SAM" id="SignalP"/>
    </source>
</evidence>
<dbReference type="InterPro" id="IPR024548">
    <property type="entry name" value="Cu2_monoox_C"/>
</dbReference>
<reference evidence="13" key="3">
    <citation type="submission" date="2025-09" db="UniProtKB">
        <authorList>
            <consortium name="Ensembl"/>
        </authorList>
    </citation>
    <scope>IDENTIFICATION</scope>
</reference>
<name>A0AAY4EDH6_9TELE</name>
<dbReference type="RefSeq" id="XP_028841164.1">
    <property type="nucleotide sequence ID" value="XM_028985331.1"/>
</dbReference>
<reference evidence="13 14" key="1">
    <citation type="submission" date="2020-06" db="EMBL/GenBank/DDBJ databases">
        <authorList>
            <consortium name="Wellcome Sanger Institute Data Sharing"/>
        </authorList>
    </citation>
    <scope>NUCLEOTIDE SEQUENCE [LARGE SCALE GENOMIC DNA]</scope>
</reference>
<dbReference type="Gene3D" id="2.60.40.1210">
    <property type="entry name" value="Cellobiose dehydrogenase, cytochrome domain"/>
    <property type="match status" value="1"/>
</dbReference>
<accession>A0AAY4EDH6</accession>
<dbReference type="InterPro" id="IPR000323">
    <property type="entry name" value="Cu2_ascorb_mOase_N"/>
</dbReference>
<dbReference type="SUPFAM" id="SSF49742">
    <property type="entry name" value="PHM/PNGase F"/>
    <property type="match status" value="2"/>
</dbReference>
<comment type="similarity">
    <text evidence="3">Belongs to the copper type II ascorbate-dependent monooxygenase family.</text>
</comment>
<dbReference type="Gene3D" id="2.60.120.310">
    <property type="entry name" value="Copper type II, ascorbate-dependent monooxygenase, N-terminal domain"/>
    <property type="match status" value="1"/>
</dbReference>
<dbReference type="InterPro" id="IPR008977">
    <property type="entry name" value="PHM/PNGase_F_dom_sf"/>
</dbReference>
<dbReference type="FunFam" id="2.60.40.1210:FF:000001">
    <property type="entry name" value="Monooxygenase, DBH-like 1, like"/>
    <property type="match status" value="1"/>
</dbReference>
<dbReference type="AlphaFoldDB" id="A0AAY4EDH6"/>
<gene>
    <name evidence="13" type="primary">moxd1l</name>
</gene>
<dbReference type="GO" id="GO:0004500">
    <property type="term" value="F:dopamine beta-monooxygenase activity"/>
    <property type="evidence" value="ECO:0007669"/>
    <property type="project" value="InterPro"/>
</dbReference>
<sequence>MAGLLRLSLCVMGLIWEAGAQEDAPLPFTEILDPGGDVTLKWGFDLVQGNITFQVTARTTGWVGFGFSPNGGMAGSDIVIGGVTPGGSYFKDYYAVDKSFPLVDQEQSYRLLSLSEADGQTVMKFTRSIISCDQNDMSVTDLPMKLIYAYGMTDQTDYHMGHRGTREVNLLKYMPKVAMTSNTYFEMTMTEFLIPAKDTHYQCKVMEAPTFDRKYHIYRIEPIVERAQFVHHLLLYRCPPGMNETSDRECYTGADNRECFQAVAAWGMGGMPFEFPELAGIPIGGEVERYLYRLEVHYSNPDLTKGVVDSSGLRLYYTDKLRKNDAAILQTGLAVGPGYLIPPNSSVFHTYGLCDTAYIQEALSGNGSNLNVFSVLLHTHLAGRKLRVGQFRDDKQIDFLALEEVYNFEMQQTTNLGKTKMVKLGDKLLVECTYNTANRSGMTWGGLATTDEMCLAFLYYYPAMGLSTCVSFPNMTALMTQMGAKTQKEMYSILLQKSWDNTSIMEFEKALKMVPQHTMIGNVYNNFTFHMGRIYDLADTPSSSCSRKAPNGAATRNTGTIYSLLLLLWLAVGCAL</sequence>
<evidence type="ECO:0000256" key="9">
    <source>
        <dbReference type="ARBA" id="ARBA00023157"/>
    </source>
</evidence>
<dbReference type="Proteomes" id="UP000694580">
    <property type="component" value="Chromosome 7"/>
</dbReference>
<dbReference type="GO" id="GO:0006589">
    <property type="term" value="P:octopamine biosynthetic process"/>
    <property type="evidence" value="ECO:0007669"/>
    <property type="project" value="TreeGrafter"/>
</dbReference>
<organism evidence="13 14">
    <name type="scientific">Denticeps clupeoides</name>
    <name type="common">denticle herring</name>
    <dbReference type="NCBI Taxonomy" id="299321"/>
    <lineage>
        <taxon>Eukaryota</taxon>
        <taxon>Metazoa</taxon>
        <taxon>Chordata</taxon>
        <taxon>Craniata</taxon>
        <taxon>Vertebrata</taxon>
        <taxon>Euteleostomi</taxon>
        <taxon>Actinopterygii</taxon>
        <taxon>Neopterygii</taxon>
        <taxon>Teleostei</taxon>
        <taxon>Clupei</taxon>
        <taxon>Clupeiformes</taxon>
        <taxon>Denticipitoidei</taxon>
        <taxon>Denticipitidae</taxon>
        <taxon>Denticeps</taxon>
    </lineage>
</organism>
<feature type="chain" id="PRO_5044295694" description="DOMON domain-containing protein" evidence="11">
    <location>
        <begin position="21"/>
        <end position="576"/>
    </location>
</feature>
<dbReference type="FunFam" id="2.60.120.230:FF:000001">
    <property type="entry name" value="Monooxygenase, DBH-like 1"/>
    <property type="match status" value="1"/>
</dbReference>
<evidence type="ECO:0000313" key="14">
    <source>
        <dbReference type="Proteomes" id="UP000694580"/>
    </source>
</evidence>
<evidence type="ECO:0000256" key="1">
    <source>
        <dbReference type="ARBA" id="ARBA00001973"/>
    </source>
</evidence>
<dbReference type="InterPro" id="IPR036939">
    <property type="entry name" value="Cu2_ascorb_mOase_N_sf"/>
</dbReference>
<evidence type="ECO:0000256" key="5">
    <source>
        <dbReference type="ARBA" id="ARBA00023002"/>
    </source>
</evidence>
<dbReference type="InterPro" id="IPR000945">
    <property type="entry name" value="DBH-like"/>
</dbReference>
<dbReference type="PRINTS" id="PR00767">
    <property type="entry name" value="DBMONOXGNASE"/>
</dbReference>
<evidence type="ECO:0000256" key="2">
    <source>
        <dbReference type="ARBA" id="ARBA00004479"/>
    </source>
</evidence>
<keyword evidence="14" id="KW-1185">Reference proteome</keyword>
<evidence type="ECO:0000256" key="7">
    <source>
        <dbReference type="ARBA" id="ARBA00023033"/>
    </source>
</evidence>